<comment type="caution">
    <text evidence="2">The sequence shown here is derived from an EMBL/GenBank/DDBJ whole genome shotgun (WGS) entry which is preliminary data.</text>
</comment>
<accession>A0ABS2ACF4</accession>
<evidence type="ECO:0000256" key="1">
    <source>
        <dbReference type="SAM" id="MobiDB-lite"/>
    </source>
</evidence>
<name>A0ABS2ACF4_9ACTN</name>
<dbReference type="EMBL" id="JAENHP010000004">
    <property type="protein sequence ID" value="MBM2617033.1"/>
    <property type="molecule type" value="Genomic_DNA"/>
</dbReference>
<gene>
    <name evidence="2" type="ORF">JIG36_15860</name>
</gene>
<keyword evidence="3" id="KW-1185">Reference proteome</keyword>
<protein>
    <submittedName>
        <fullName evidence="2">Uncharacterized protein</fullName>
    </submittedName>
</protein>
<evidence type="ECO:0000313" key="2">
    <source>
        <dbReference type="EMBL" id="MBM2617033.1"/>
    </source>
</evidence>
<sequence length="689" mass="73369">MCNCQGHSTSGPAAPGVGATPGLVPPVVAPEVPLAERIPIVDEGPEGAPPGPVPIRPCRNSFRSGCYVLNFTPIDGGRRRYEGTMRVDRSAPDGGPDNIIVSGDLYLRRIAFPIPDAEQPATESTAAAASRPATDENGRPIPILRPRIPIFPRSRYHSYLQAVRVTASANRPCTVTLVVEQFDYTQPAAGTFKGSFPATASRTVTLKLTQVPAVFPFTGPHLVGRWIENGTDKGAVTLSWVSSFFRRASVEIDVLEGAVAPQPVPDGAGGTEYFDTIYAKHGWQLSVISDQVGVPVPAGVDPTACWNTGALHNLMTTSHQPADLDTDWRIHLMFVPARLGCGRGVMYDQIDVPREGCASFCDDGYPLSETANFGAAGDQHQRDVPRAFLRSATHEITHTFNQIHQEQETAADNSIMTTTGSVANVLGGPTTGQPGIFPDQINLAVNTTVRHHLVHMPDPVIRPGGWPFASWFGSGVPQASDHNLFDPSELELTVTAPATVAFGQPYEVGWTLTNRSDGPLIVPDDVSLEALFATITITDAEGVAHPFRPFVIVCDNARLAELAPGESVSATHRVFWSSDGFAFPQPGSYRLTVAVTWSASGVPVGVVADPQVFVQFPVNSVDNDAAGLVLNPEVGKWVALGGNAYHLTEATSRLRQLADSGGSADALADNRPAPSLLAGFEGLLPDREG</sequence>
<reference evidence="2 3" key="1">
    <citation type="submission" date="2021-01" db="EMBL/GenBank/DDBJ databases">
        <title>Actinoplanes sp. nov. LDG1-06 isolated from lichen.</title>
        <authorList>
            <person name="Saeng-In P."/>
            <person name="Phongsopitanun W."/>
            <person name="Kanchanasin P."/>
            <person name="Yuki M."/>
            <person name="Kudo T."/>
            <person name="Ohkuma M."/>
            <person name="Tanasupawat S."/>
        </authorList>
    </citation>
    <scope>NUCLEOTIDE SEQUENCE [LARGE SCALE GENOMIC DNA]</scope>
    <source>
        <strain evidence="2 3">LDG1-06</strain>
    </source>
</reference>
<proteinExistence type="predicted"/>
<dbReference type="Proteomes" id="UP000632138">
    <property type="component" value="Unassembled WGS sequence"/>
</dbReference>
<organism evidence="2 3">
    <name type="scientific">Paractinoplanes ovalisporus</name>
    <dbReference type="NCBI Taxonomy" id="2810368"/>
    <lineage>
        <taxon>Bacteria</taxon>
        <taxon>Bacillati</taxon>
        <taxon>Actinomycetota</taxon>
        <taxon>Actinomycetes</taxon>
        <taxon>Micromonosporales</taxon>
        <taxon>Micromonosporaceae</taxon>
        <taxon>Paractinoplanes</taxon>
    </lineage>
</organism>
<dbReference type="RefSeq" id="WP_203377041.1">
    <property type="nucleotide sequence ID" value="NZ_JAENHP010000004.1"/>
</dbReference>
<evidence type="ECO:0000313" key="3">
    <source>
        <dbReference type="Proteomes" id="UP000632138"/>
    </source>
</evidence>
<feature type="region of interest" description="Disordered" evidence="1">
    <location>
        <begin position="117"/>
        <end position="141"/>
    </location>
</feature>